<dbReference type="SMART" id="SM00487">
    <property type="entry name" value="DEXDc"/>
    <property type="match status" value="1"/>
</dbReference>
<dbReference type="Pfam" id="PF00271">
    <property type="entry name" value="Helicase_C"/>
    <property type="match status" value="1"/>
</dbReference>
<dbReference type="GO" id="GO:0003676">
    <property type="term" value="F:nucleic acid binding"/>
    <property type="evidence" value="ECO:0007669"/>
    <property type="project" value="InterPro"/>
</dbReference>
<keyword evidence="1" id="KW-0547">Nucleotide-binding</keyword>
<name>A0AAE3L2S5_9FIRM</name>
<evidence type="ECO:0000259" key="5">
    <source>
        <dbReference type="PROSITE" id="PS51192"/>
    </source>
</evidence>
<dbReference type="GO" id="GO:0005524">
    <property type="term" value="F:ATP binding"/>
    <property type="evidence" value="ECO:0007669"/>
    <property type="project" value="UniProtKB-KW"/>
</dbReference>
<keyword evidence="4" id="KW-0067">ATP-binding</keyword>
<evidence type="ECO:0000256" key="1">
    <source>
        <dbReference type="ARBA" id="ARBA00022741"/>
    </source>
</evidence>
<feature type="domain" description="Helicase C-terminal" evidence="6">
    <location>
        <begin position="376"/>
        <end position="570"/>
    </location>
</feature>
<evidence type="ECO:0000256" key="2">
    <source>
        <dbReference type="ARBA" id="ARBA00022801"/>
    </source>
</evidence>
<keyword evidence="3 7" id="KW-0347">Helicase</keyword>
<dbReference type="InterPro" id="IPR050474">
    <property type="entry name" value="Hel308_SKI2-like"/>
</dbReference>
<organism evidence="7 8">
    <name type="scientific">Irregularibacter muris</name>
    <dbReference type="NCBI Taxonomy" id="1796619"/>
    <lineage>
        <taxon>Bacteria</taxon>
        <taxon>Bacillati</taxon>
        <taxon>Bacillota</taxon>
        <taxon>Clostridia</taxon>
        <taxon>Eubacteriales</taxon>
        <taxon>Eubacteriaceae</taxon>
        <taxon>Irregularibacter</taxon>
    </lineage>
</organism>
<dbReference type="InterPro" id="IPR027417">
    <property type="entry name" value="P-loop_NTPase"/>
</dbReference>
<keyword evidence="2" id="KW-0378">Hydrolase</keyword>
<evidence type="ECO:0000256" key="4">
    <source>
        <dbReference type="ARBA" id="ARBA00022840"/>
    </source>
</evidence>
<dbReference type="InterPro" id="IPR001650">
    <property type="entry name" value="Helicase_C-like"/>
</dbReference>
<dbReference type="EMBL" id="JANKAS010000007">
    <property type="protein sequence ID" value="MCR1899174.1"/>
    <property type="molecule type" value="Genomic_DNA"/>
</dbReference>
<evidence type="ECO:0000313" key="7">
    <source>
        <dbReference type="EMBL" id="MCR1899174.1"/>
    </source>
</evidence>
<gene>
    <name evidence="7" type="ORF">NSA47_09275</name>
</gene>
<proteinExistence type="predicted"/>
<evidence type="ECO:0000313" key="8">
    <source>
        <dbReference type="Proteomes" id="UP001205748"/>
    </source>
</evidence>
<feature type="domain" description="Helicase ATP-binding" evidence="5">
    <location>
        <begin position="165"/>
        <end position="357"/>
    </location>
</feature>
<dbReference type="PROSITE" id="PS51192">
    <property type="entry name" value="HELICASE_ATP_BIND_1"/>
    <property type="match status" value="1"/>
</dbReference>
<dbReference type="PANTHER" id="PTHR47961:SF6">
    <property type="entry name" value="DNA-DIRECTED DNA POLYMERASE"/>
    <property type="match status" value="1"/>
</dbReference>
<protein>
    <submittedName>
        <fullName evidence="7">DEAD/DEAH box helicase</fullName>
    </submittedName>
</protein>
<dbReference type="InterPro" id="IPR014001">
    <property type="entry name" value="Helicase_ATP-bd"/>
</dbReference>
<dbReference type="Gene3D" id="3.40.50.300">
    <property type="entry name" value="P-loop containing nucleotide triphosphate hydrolases"/>
    <property type="match status" value="2"/>
</dbReference>
<dbReference type="SUPFAM" id="SSF52540">
    <property type="entry name" value="P-loop containing nucleoside triphosphate hydrolases"/>
    <property type="match status" value="2"/>
</dbReference>
<dbReference type="Proteomes" id="UP001205748">
    <property type="component" value="Unassembled WGS sequence"/>
</dbReference>
<keyword evidence="8" id="KW-1185">Reference proteome</keyword>
<dbReference type="RefSeq" id="WP_257531252.1">
    <property type="nucleotide sequence ID" value="NZ_JANKAS010000007.1"/>
</dbReference>
<dbReference type="PANTHER" id="PTHR47961">
    <property type="entry name" value="DNA POLYMERASE THETA, PUTATIVE (AFU_ORTHOLOGUE AFUA_1G05260)-RELATED"/>
    <property type="match status" value="1"/>
</dbReference>
<evidence type="ECO:0000256" key="3">
    <source>
        <dbReference type="ARBA" id="ARBA00022806"/>
    </source>
</evidence>
<dbReference type="PROSITE" id="PS51194">
    <property type="entry name" value="HELICASE_CTER"/>
    <property type="match status" value="1"/>
</dbReference>
<dbReference type="GO" id="GO:0004386">
    <property type="term" value="F:helicase activity"/>
    <property type="evidence" value="ECO:0007669"/>
    <property type="project" value="UniProtKB-KW"/>
</dbReference>
<dbReference type="SMART" id="SM00490">
    <property type="entry name" value="HELICc"/>
    <property type="match status" value="1"/>
</dbReference>
<accession>A0AAE3L2S5</accession>
<sequence>MADKKNLKFGDVFFAELNQDAYLKKIYEDILYNYAIKVFGFNKRRKREIPIKDALAFADLLSKSNHATLYDSQKMWAQEIVTMLHYIYPEDEKVSYIAGSVLSSIGNYQGTNIVKSSFDGVGTLDKIFAGYKKEYYTIPADPEKQFMSAQKIVYDHFADEYYSYSGPTSMGKSYIMRMFIKQQIFSGVKNNFALVVPTKALINEVRIKITDDLQYMLHENNYHIVTAAGDAVLMKNSEENSERRYIFIMTPERLLYLLINEQNIQLDYLFIDEAHKLSGADNRSPFYYQIVHMLSEREHRPHFVFASPNVPNPEIYLSLIAGVESNESKKQKLASSFSPVSQVKFLINLDDNEVDVYNEHTKETVPLTSIALEDADLTDVLLRFEKDDKGVERQCIIYFPSTRKTVVAARDFAANRVEKSNDKELIELAKDIKNDIHGDYYLAELISKGIAYHIGYLPASIRQRIEDLFRAGSITALFCTSTLVEGVNLPADNLFITDFKNGSKHMKAVDFRNLIGRVGRLEYNLYGNVFLVASSEKANEKYVTLLQEDIAPQTLSIEKGLTKPQKQNVIEALLHGTVELVKYPEKQSADSYDLMRKFAIILLNDILKNRNSRVRQEFRQLMKPGDEDKIRALFASNEEYIQDDDITISVDQSESLHQAISQNGLEFPAVDEQGNFDSVQLLAFLERLCRIFKWEIYESETLGHVGKYSKKHGRLSWYAVILSQWVQGDGLNKIMFQAISYKQRNPENALYIDNNYVDYNDSREHRNIVISDVLSVIDKVILFKISNYFLKVSKAYKEIRQVEKVPNDWYEFVEYGSTNKKIINIQKHGFSRESSLYILNHGKDYIAQTEPELKLKKSLLECSNEGVKKDAAIIKYNIPDLFVD</sequence>
<dbReference type="Pfam" id="PF00270">
    <property type="entry name" value="DEAD"/>
    <property type="match status" value="1"/>
</dbReference>
<dbReference type="AlphaFoldDB" id="A0AAE3L2S5"/>
<dbReference type="InterPro" id="IPR011545">
    <property type="entry name" value="DEAD/DEAH_box_helicase_dom"/>
</dbReference>
<dbReference type="GO" id="GO:0016787">
    <property type="term" value="F:hydrolase activity"/>
    <property type="evidence" value="ECO:0007669"/>
    <property type="project" value="UniProtKB-KW"/>
</dbReference>
<comment type="caution">
    <text evidence="7">The sequence shown here is derived from an EMBL/GenBank/DDBJ whole genome shotgun (WGS) entry which is preliminary data.</text>
</comment>
<reference evidence="7" key="1">
    <citation type="submission" date="2022-07" db="EMBL/GenBank/DDBJ databases">
        <title>Enhanced cultured diversity of the mouse gut microbiota enables custom-made synthetic communities.</title>
        <authorList>
            <person name="Afrizal A."/>
        </authorList>
    </citation>
    <scope>NUCLEOTIDE SEQUENCE</scope>
    <source>
        <strain evidence="7">DSM 28593</strain>
    </source>
</reference>
<evidence type="ECO:0000259" key="6">
    <source>
        <dbReference type="PROSITE" id="PS51194"/>
    </source>
</evidence>